<protein>
    <submittedName>
        <fullName evidence="1">Uncharacterized protein</fullName>
    </submittedName>
</protein>
<dbReference type="AlphaFoldDB" id="V6LC13"/>
<evidence type="ECO:0000313" key="2">
    <source>
        <dbReference type="EMBL" id="KAH0574849.1"/>
    </source>
</evidence>
<proteinExistence type="predicted"/>
<dbReference type="VEuPathDB" id="GiardiaDB:SS50377_22464"/>
<reference evidence="1 2" key="1">
    <citation type="journal article" date="2014" name="PLoS Genet.">
        <title>The Genome of Spironucleus salmonicida Highlights a Fish Pathogen Adapted to Fluctuating Environments.</title>
        <authorList>
            <person name="Xu F."/>
            <person name="Jerlstrom-Hultqvist J."/>
            <person name="Einarsson E."/>
            <person name="Astvaldsson A."/>
            <person name="Svard S.G."/>
            <person name="Andersson J.O."/>
        </authorList>
    </citation>
    <scope>NUCLEOTIDE SEQUENCE</scope>
    <source>
        <strain evidence="2">ATCC 50377</strain>
    </source>
</reference>
<evidence type="ECO:0000313" key="3">
    <source>
        <dbReference type="Proteomes" id="UP000018208"/>
    </source>
</evidence>
<accession>V6LC13</accession>
<dbReference type="EMBL" id="KI546166">
    <property type="protein sequence ID" value="EST42045.1"/>
    <property type="molecule type" value="Genomic_DNA"/>
</dbReference>
<dbReference type="EMBL" id="AUWU02000003">
    <property type="protein sequence ID" value="KAH0574849.1"/>
    <property type="molecule type" value="Genomic_DNA"/>
</dbReference>
<sequence length="117" mass="13907">MQRYAQRPPFVVEVQTRARPNLTPEMPKLEQISPYKRDATQITLRDLDMRSRSLSTSQNVSLIQSFKKNAPINDKIYKKEEIDGFKYWQDKINKLKQPISHKKDSWVDFVPKKGHYQ</sequence>
<evidence type="ECO:0000313" key="1">
    <source>
        <dbReference type="EMBL" id="EST42045.1"/>
    </source>
</evidence>
<reference evidence="2" key="2">
    <citation type="submission" date="2020-12" db="EMBL/GenBank/DDBJ databases">
        <title>New Spironucleus salmonicida genome in near-complete chromosomes.</title>
        <authorList>
            <person name="Xu F."/>
            <person name="Kurt Z."/>
            <person name="Jimenez-Gonzalez A."/>
            <person name="Astvaldsson A."/>
            <person name="Andersson J.O."/>
            <person name="Svard S.G."/>
        </authorList>
    </citation>
    <scope>NUCLEOTIDE SEQUENCE</scope>
    <source>
        <strain evidence="2">ATCC 50377</strain>
    </source>
</reference>
<name>V6LC13_9EUKA</name>
<organism evidence="1">
    <name type="scientific">Spironucleus salmonicida</name>
    <dbReference type="NCBI Taxonomy" id="348837"/>
    <lineage>
        <taxon>Eukaryota</taxon>
        <taxon>Metamonada</taxon>
        <taxon>Diplomonadida</taxon>
        <taxon>Hexamitidae</taxon>
        <taxon>Hexamitinae</taxon>
        <taxon>Spironucleus</taxon>
    </lineage>
</organism>
<dbReference type="Proteomes" id="UP000018208">
    <property type="component" value="Unassembled WGS sequence"/>
</dbReference>
<keyword evidence="3" id="KW-1185">Reference proteome</keyword>
<gene>
    <name evidence="1" type="ORF">SS50377_18352</name>
    <name evidence="2" type="ORF">SS50377_22464</name>
</gene>